<feature type="compositionally biased region" description="Basic and acidic residues" evidence="1">
    <location>
        <begin position="288"/>
        <end position="306"/>
    </location>
</feature>
<proteinExistence type="predicted"/>
<evidence type="ECO:0000256" key="1">
    <source>
        <dbReference type="SAM" id="MobiDB-lite"/>
    </source>
</evidence>
<reference evidence="2 3" key="1">
    <citation type="journal article" date="2021" name="Sci. Rep.">
        <title>The genome of the diatom Chaetoceros tenuissimus carries an ancient integrated fragment of an extant virus.</title>
        <authorList>
            <person name="Hongo Y."/>
            <person name="Kimura K."/>
            <person name="Takaki Y."/>
            <person name="Yoshida Y."/>
            <person name="Baba S."/>
            <person name="Kobayashi G."/>
            <person name="Nagasaki K."/>
            <person name="Hano T."/>
            <person name="Tomaru Y."/>
        </authorList>
    </citation>
    <scope>NUCLEOTIDE SEQUENCE [LARGE SCALE GENOMIC DNA]</scope>
    <source>
        <strain evidence="2 3">NIES-3715</strain>
    </source>
</reference>
<comment type="caution">
    <text evidence="2">The sequence shown here is derived from an EMBL/GenBank/DDBJ whole genome shotgun (WGS) entry which is preliminary data.</text>
</comment>
<name>A0AAD3CSW2_9STRA</name>
<gene>
    <name evidence="2" type="ORF">CTEN210_06545</name>
</gene>
<feature type="region of interest" description="Disordered" evidence="1">
    <location>
        <begin position="169"/>
        <end position="196"/>
    </location>
</feature>
<organism evidence="2 3">
    <name type="scientific">Chaetoceros tenuissimus</name>
    <dbReference type="NCBI Taxonomy" id="426638"/>
    <lineage>
        <taxon>Eukaryota</taxon>
        <taxon>Sar</taxon>
        <taxon>Stramenopiles</taxon>
        <taxon>Ochrophyta</taxon>
        <taxon>Bacillariophyta</taxon>
        <taxon>Coscinodiscophyceae</taxon>
        <taxon>Chaetocerotophycidae</taxon>
        <taxon>Chaetocerotales</taxon>
        <taxon>Chaetocerotaceae</taxon>
        <taxon>Chaetoceros</taxon>
    </lineage>
</organism>
<evidence type="ECO:0000313" key="3">
    <source>
        <dbReference type="Proteomes" id="UP001054902"/>
    </source>
</evidence>
<evidence type="ECO:0000313" key="2">
    <source>
        <dbReference type="EMBL" id="GFH50069.1"/>
    </source>
</evidence>
<protein>
    <submittedName>
        <fullName evidence="2">Uncharacterized protein</fullName>
    </submittedName>
</protein>
<dbReference type="AlphaFoldDB" id="A0AAD3CSW2"/>
<feature type="region of interest" description="Disordered" evidence="1">
    <location>
        <begin position="288"/>
        <end position="320"/>
    </location>
</feature>
<dbReference type="EMBL" id="BLLK01000038">
    <property type="protein sequence ID" value="GFH50069.1"/>
    <property type="molecule type" value="Genomic_DNA"/>
</dbReference>
<feature type="compositionally biased region" description="Basic and acidic residues" evidence="1">
    <location>
        <begin position="169"/>
        <end position="191"/>
    </location>
</feature>
<dbReference type="Proteomes" id="UP001054902">
    <property type="component" value="Unassembled WGS sequence"/>
</dbReference>
<accession>A0AAD3CSW2</accession>
<sequence>MSSKYISLAKKVLLDSKTLTQEALQHKPTSRIATRQLLQTQVSNDNQVAESLLKLDKELVLLEYHGVGDYVKQKFSREEQVIQVNKNEASDEKGKVGKVAFMITKQQKQVLKQSLNYSDQDIKGMKPVEAMLLMEHKVVKSEMEGDDDSWKETLQHLVRENEMLLEKEAQEAQKRREDTVAKSIERQEKVESATSSDLQLGFEQPISFEKEVSNALSIVSEPLEDVSKNQKDTSLSSESDKSTSESNIWYEVVEISTCTENKETTSVVGLYRTKEEANELVEIKTDLLNRRKSDEESKRRMTKQDFETQGYRVQRRQDGN</sequence>
<keyword evidence="3" id="KW-1185">Reference proteome</keyword>